<evidence type="ECO:0000313" key="4">
    <source>
        <dbReference type="Proteomes" id="UP000029646"/>
    </source>
</evidence>
<sequence>MSAEINMGNKMPVDAFSPKTKAKISMIMIPIPFIPDFEKPKINAAKKTATH</sequence>
<evidence type="ECO:0000313" key="1">
    <source>
        <dbReference type="EMBL" id="GAL65998.1"/>
    </source>
</evidence>
<comment type="caution">
    <text evidence="2">The sequence shown here is derived from an EMBL/GenBank/DDBJ whole genome shotgun (WGS) entry which is preliminary data.</text>
</comment>
<proteinExistence type="predicted"/>
<evidence type="ECO:0000313" key="2">
    <source>
        <dbReference type="EMBL" id="GAL70607.1"/>
    </source>
</evidence>
<name>A0A090WT79_9FLAO</name>
<dbReference type="AlphaFoldDB" id="A0A090WT79"/>
<dbReference type="Proteomes" id="UP000029641">
    <property type="component" value="Unassembled WGS sequence"/>
</dbReference>
<dbReference type="STRING" id="504487.JCM19538_2422"/>
<evidence type="ECO:0000313" key="3">
    <source>
        <dbReference type="Proteomes" id="UP000029641"/>
    </source>
</evidence>
<dbReference type="EMBL" id="BBNS01000006">
    <property type="protein sequence ID" value="GAL70607.1"/>
    <property type="molecule type" value="Genomic_DNA"/>
</dbReference>
<organism evidence="2 4">
    <name type="scientific">Jejuia pallidilutea</name>
    <dbReference type="NCBI Taxonomy" id="504487"/>
    <lineage>
        <taxon>Bacteria</taxon>
        <taxon>Pseudomonadati</taxon>
        <taxon>Bacteroidota</taxon>
        <taxon>Flavobacteriia</taxon>
        <taxon>Flavobacteriales</taxon>
        <taxon>Flavobacteriaceae</taxon>
        <taxon>Jejuia</taxon>
    </lineage>
</organism>
<protein>
    <submittedName>
        <fullName evidence="2">Uncharacterized protein</fullName>
    </submittedName>
</protein>
<dbReference type="Proteomes" id="UP000029646">
    <property type="component" value="Unassembled WGS sequence"/>
</dbReference>
<dbReference type="EMBL" id="BBNR01000003">
    <property type="protein sequence ID" value="GAL65998.1"/>
    <property type="molecule type" value="Genomic_DNA"/>
</dbReference>
<reference evidence="3 4" key="1">
    <citation type="journal article" date="2014" name="Genome Announc.">
        <title>Draft Genome Sequence of Marine Flavobacterium Jejuia pallidilutea Strain 11shimoA1 and Pigmentation Mutants.</title>
        <authorList>
            <person name="Takatani N."/>
            <person name="Nakanishi M."/>
            <person name="Meirelles P."/>
            <person name="Mino S."/>
            <person name="Suda W."/>
            <person name="Oshima K."/>
            <person name="Hattori M."/>
            <person name="Ohkuma M."/>
            <person name="Hosokawa M."/>
            <person name="Miyashita K."/>
            <person name="Thompson F.L."/>
            <person name="Niwa A."/>
            <person name="Sawabe T."/>
            <person name="Sawabe T."/>
        </authorList>
    </citation>
    <scope>NUCLEOTIDE SEQUENCE [LARGE SCALE GENOMIC DNA]</scope>
    <source>
        <strain evidence="1 3">JCM 19301</strain>
        <strain evidence="2">JCM 19302</strain>
        <strain evidence="4">JCM19302</strain>
    </source>
</reference>
<gene>
    <name evidence="1" type="ORF">JCM19301_563</name>
    <name evidence="2" type="ORF">JCM19302_1516</name>
</gene>
<accession>A0A090WT79</accession>